<accession>A0A7S3ICJ8</accession>
<dbReference type="AlphaFoldDB" id="A0A7S3ICJ8"/>
<dbReference type="InterPro" id="IPR036291">
    <property type="entry name" value="NAD(P)-bd_dom_sf"/>
</dbReference>
<gene>
    <name evidence="1" type="ORF">SINC0208_LOCUS346</name>
</gene>
<organism evidence="1">
    <name type="scientific">Strombidium inclinatum</name>
    <dbReference type="NCBI Taxonomy" id="197538"/>
    <lineage>
        <taxon>Eukaryota</taxon>
        <taxon>Sar</taxon>
        <taxon>Alveolata</taxon>
        <taxon>Ciliophora</taxon>
        <taxon>Intramacronucleata</taxon>
        <taxon>Spirotrichea</taxon>
        <taxon>Oligotrichia</taxon>
        <taxon>Strombidiidae</taxon>
        <taxon>Strombidium</taxon>
    </lineage>
</organism>
<sequence length="135" mass="15623">MNEIPGHPKLQLPTVDVRDIAQAHLQAVLVKEAANKRFLMSARTIWLGEMGHALKEYYGDYYSPCQRELPWLVCWFAQWVIPDFKITMPLWGLDRTYDNSQAREVLGIEFIDPKQSICEMGDSMIDLGLIPDQRK</sequence>
<reference evidence="1" key="1">
    <citation type="submission" date="2021-01" db="EMBL/GenBank/DDBJ databases">
        <authorList>
            <person name="Corre E."/>
            <person name="Pelletier E."/>
            <person name="Niang G."/>
            <person name="Scheremetjew M."/>
            <person name="Finn R."/>
            <person name="Kale V."/>
            <person name="Holt S."/>
            <person name="Cochrane G."/>
            <person name="Meng A."/>
            <person name="Brown T."/>
            <person name="Cohen L."/>
        </authorList>
    </citation>
    <scope>NUCLEOTIDE SEQUENCE</scope>
    <source>
        <strain evidence="1">S3</strain>
    </source>
</reference>
<protein>
    <submittedName>
        <fullName evidence="1">Uncharacterized protein</fullName>
    </submittedName>
</protein>
<dbReference type="EMBL" id="HBIH01000895">
    <property type="protein sequence ID" value="CAE0319768.1"/>
    <property type="molecule type" value="Transcribed_RNA"/>
</dbReference>
<dbReference type="SUPFAM" id="SSF51735">
    <property type="entry name" value="NAD(P)-binding Rossmann-fold domains"/>
    <property type="match status" value="1"/>
</dbReference>
<dbReference type="Gene3D" id="3.40.50.720">
    <property type="entry name" value="NAD(P)-binding Rossmann-like Domain"/>
    <property type="match status" value="1"/>
</dbReference>
<evidence type="ECO:0000313" key="1">
    <source>
        <dbReference type="EMBL" id="CAE0319768.1"/>
    </source>
</evidence>
<name>A0A7S3ICJ8_9SPIT</name>
<proteinExistence type="predicted"/>